<comment type="caution">
    <text evidence="2">The sequence shown here is derived from an EMBL/GenBank/DDBJ whole genome shotgun (WGS) entry which is preliminary data.</text>
</comment>
<evidence type="ECO:0000313" key="3">
    <source>
        <dbReference type="Proteomes" id="UP001281003"/>
    </source>
</evidence>
<feature type="transmembrane region" description="Helical" evidence="1">
    <location>
        <begin position="20"/>
        <end position="44"/>
    </location>
</feature>
<keyword evidence="1" id="KW-0472">Membrane</keyword>
<dbReference type="EMBL" id="JAUTDP010000012">
    <property type="protein sequence ID" value="KAK3391940.1"/>
    <property type="molecule type" value="Genomic_DNA"/>
</dbReference>
<name>A0AAE0P2A4_SORBR</name>
<reference evidence="2" key="2">
    <citation type="submission" date="2023-07" db="EMBL/GenBank/DDBJ databases">
        <authorList>
            <consortium name="Lawrence Berkeley National Laboratory"/>
            <person name="Haridas S."/>
            <person name="Hensen N."/>
            <person name="Bonometti L."/>
            <person name="Westerberg I."/>
            <person name="Brannstrom I.O."/>
            <person name="Guillou S."/>
            <person name="Cros-Aarteil S."/>
            <person name="Calhoun S."/>
            <person name="Kuo A."/>
            <person name="Mondo S."/>
            <person name="Pangilinan J."/>
            <person name="Riley R."/>
            <person name="LaButti K."/>
            <person name="Andreopoulos B."/>
            <person name="Lipzen A."/>
            <person name="Chen C."/>
            <person name="Yanf M."/>
            <person name="Daum C."/>
            <person name="Ng V."/>
            <person name="Clum A."/>
            <person name="Steindorff A."/>
            <person name="Ohm R."/>
            <person name="Martin F."/>
            <person name="Silar P."/>
            <person name="Natvig D."/>
            <person name="Lalanne C."/>
            <person name="Gautier V."/>
            <person name="Ament-velasquez S.L."/>
            <person name="Kruys A."/>
            <person name="Hutchinson M.I."/>
            <person name="Powell A.J."/>
            <person name="Barry K."/>
            <person name="Miller A.N."/>
            <person name="Grigoriev I.V."/>
            <person name="Debuchy R."/>
            <person name="Gladieux P."/>
            <person name="Thoren M.H."/>
            <person name="Johannesson H."/>
        </authorList>
    </citation>
    <scope>NUCLEOTIDE SEQUENCE</scope>
    <source>
        <strain evidence="2">FGSC 1904</strain>
    </source>
</reference>
<dbReference type="Proteomes" id="UP001281003">
    <property type="component" value="Unassembled WGS sequence"/>
</dbReference>
<sequence length="125" mass="13957">MLSSGRAAPSRVPITFSVQFFPLVLSCFPIKQAGFTLFFCMIFSHTAFRRGGVTKTWNPVIDYCLVPHTAFSNGGTYFWLSLLYGSISLVLRVGGGPTKRTKTTHRKRGLVRLISFGFLEGRKKC</sequence>
<gene>
    <name evidence="2" type="ORF">B0T20DRAFT_422616</name>
</gene>
<accession>A0AAE0P2A4</accession>
<dbReference type="PROSITE" id="PS51257">
    <property type="entry name" value="PROKAR_LIPOPROTEIN"/>
    <property type="match status" value="1"/>
</dbReference>
<keyword evidence="3" id="KW-1185">Reference proteome</keyword>
<protein>
    <submittedName>
        <fullName evidence="2">Uncharacterized protein</fullName>
    </submittedName>
</protein>
<evidence type="ECO:0000313" key="2">
    <source>
        <dbReference type="EMBL" id="KAK3391940.1"/>
    </source>
</evidence>
<proteinExistence type="predicted"/>
<keyword evidence="1" id="KW-1133">Transmembrane helix</keyword>
<organism evidence="2 3">
    <name type="scientific">Sordaria brevicollis</name>
    <dbReference type="NCBI Taxonomy" id="83679"/>
    <lineage>
        <taxon>Eukaryota</taxon>
        <taxon>Fungi</taxon>
        <taxon>Dikarya</taxon>
        <taxon>Ascomycota</taxon>
        <taxon>Pezizomycotina</taxon>
        <taxon>Sordariomycetes</taxon>
        <taxon>Sordariomycetidae</taxon>
        <taxon>Sordariales</taxon>
        <taxon>Sordariaceae</taxon>
        <taxon>Sordaria</taxon>
    </lineage>
</organism>
<keyword evidence="1" id="KW-0812">Transmembrane</keyword>
<evidence type="ECO:0000256" key="1">
    <source>
        <dbReference type="SAM" id="Phobius"/>
    </source>
</evidence>
<reference evidence="2" key="1">
    <citation type="journal article" date="2023" name="Mol. Phylogenet. Evol.">
        <title>Genome-scale phylogeny and comparative genomics of the fungal order Sordariales.</title>
        <authorList>
            <person name="Hensen N."/>
            <person name="Bonometti L."/>
            <person name="Westerberg I."/>
            <person name="Brannstrom I.O."/>
            <person name="Guillou S."/>
            <person name="Cros-Aarteil S."/>
            <person name="Calhoun S."/>
            <person name="Haridas S."/>
            <person name="Kuo A."/>
            <person name="Mondo S."/>
            <person name="Pangilinan J."/>
            <person name="Riley R."/>
            <person name="LaButti K."/>
            <person name="Andreopoulos B."/>
            <person name="Lipzen A."/>
            <person name="Chen C."/>
            <person name="Yan M."/>
            <person name="Daum C."/>
            <person name="Ng V."/>
            <person name="Clum A."/>
            <person name="Steindorff A."/>
            <person name="Ohm R.A."/>
            <person name="Martin F."/>
            <person name="Silar P."/>
            <person name="Natvig D.O."/>
            <person name="Lalanne C."/>
            <person name="Gautier V."/>
            <person name="Ament-Velasquez S.L."/>
            <person name="Kruys A."/>
            <person name="Hutchinson M.I."/>
            <person name="Powell A.J."/>
            <person name="Barry K."/>
            <person name="Miller A.N."/>
            <person name="Grigoriev I.V."/>
            <person name="Debuchy R."/>
            <person name="Gladieux P."/>
            <person name="Hiltunen Thoren M."/>
            <person name="Johannesson H."/>
        </authorList>
    </citation>
    <scope>NUCLEOTIDE SEQUENCE</scope>
    <source>
        <strain evidence="2">FGSC 1904</strain>
    </source>
</reference>
<feature type="transmembrane region" description="Helical" evidence="1">
    <location>
        <begin position="77"/>
        <end position="95"/>
    </location>
</feature>
<dbReference type="AlphaFoldDB" id="A0AAE0P2A4"/>